<evidence type="ECO:0000256" key="10">
    <source>
        <dbReference type="SAM" id="Phobius"/>
    </source>
</evidence>
<dbReference type="PROSITE" id="PS00211">
    <property type="entry name" value="ABC_TRANSPORTER_1"/>
    <property type="match status" value="2"/>
</dbReference>
<keyword evidence="6" id="KW-0067">ATP-binding</keyword>
<comment type="caution">
    <text evidence="13">The sequence shown here is derived from an EMBL/GenBank/DDBJ whole genome shotgun (WGS) entry which is preliminary data.</text>
</comment>
<feature type="transmembrane region" description="Helical" evidence="10">
    <location>
        <begin position="448"/>
        <end position="469"/>
    </location>
</feature>
<feature type="domain" description="ABC transporter" evidence="11">
    <location>
        <begin position="168"/>
        <end position="401"/>
    </location>
</feature>
<accession>A0A364L3G3</accession>
<name>A0A364L3G3_TALAM</name>
<dbReference type="GO" id="GO:0016829">
    <property type="term" value="F:lyase activity"/>
    <property type="evidence" value="ECO:0007669"/>
    <property type="project" value="UniProtKB-KW"/>
</dbReference>
<keyword evidence="8 10" id="KW-0472">Membrane</keyword>
<protein>
    <recommendedName>
        <fullName evidence="15">ABC transporter domain-containing protein</fullName>
    </recommendedName>
</protein>
<dbReference type="PANTHER" id="PTHR24223">
    <property type="entry name" value="ATP-BINDING CASSETTE SUB-FAMILY C"/>
    <property type="match status" value="1"/>
</dbReference>
<evidence type="ECO:0000256" key="5">
    <source>
        <dbReference type="ARBA" id="ARBA00022741"/>
    </source>
</evidence>
<feature type="domain" description="ABC transmembrane type-1" evidence="12">
    <location>
        <begin position="452"/>
        <end position="730"/>
    </location>
</feature>
<dbReference type="InterPro" id="IPR003593">
    <property type="entry name" value="AAA+_ATPase"/>
</dbReference>
<gene>
    <name evidence="13" type="ORF">BHQ10_006362</name>
</gene>
<dbReference type="InterPro" id="IPR050173">
    <property type="entry name" value="ABC_transporter_C-like"/>
</dbReference>
<dbReference type="Pfam" id="PF02982">
    <property type="entry name" value="Scytalone_dh"/>
    <property type="match status" value="1"/>
</dbReference>
<evidence type="ECO:0008006" key="15">
    <source>
        <dbReference type="Google" id="ProtNLM"/>
    </source>
</evidence>
<dbReference type="SMART" id="SM00382">
    <property type="entry name" value="AAA"/>
    <property type="match status" value="2"/>
</dbReference>
<evidence type="ECO:0000256" key="7">
    <source>
        <dbReference type="ARBA" id="ARBA00022989"/>
    </source>
</evidence>
<dbReference type="SUPFAM" id="SSF52540">
    <property type="entry name" value="P-loop containing nucleoside triphosphate hydrolases"/>
    <property type="match status" value="2"/>
</dbReference>
<dbReference type="InterPro" id="IPR049884">
    <property type="entry name" value="Scytalone_dh"/>
</dbReference>
<keyword evidence="3" id="KW-0813">Transport</keyword>
<evidence type="ECO:0000313" key="13">
    <source>
        <dbReference type="EMBL" id="RAO70350.1"/>
    </source>
</evidence>
<dbReference type="Pfam" id="PF00005">
    <property type="entry name" value="ABC_tran"/>
    <property type="match status" value="2"/>
</dbReference>
<keyword evidence="9" id="KW-0456">Lyase</keyword>
<evidence type="ECO:0000256" key="9">
    <source>
        <dbReference type="ARBA" id="ARBA00023239"/>
    </source>
</evidence>
<dbReference type="CDD" id="cd18580">
    <property type="entry name" value="ABC_6TM_ABCC_D2"/>
    <property type="match status" value="1"/>
</dbReference>
<dbReference type="InterPro" id="IPR011527">
    <property type="entry name" value="ABC1_TM_dom"/>
</dbReference>
<dbReference type="FunFam" id="1.20.1560.10:FF:000066">
    <property type="entry name" value="ABC multidrug transporter (Eurofung)"/>
    <property type="match status" value="1"/>
</dbReference>
<dbReference type="SUPFAM" id="SSF54427">
    <property type="entry name" value="NTF2-like"/>
    <property type="match status" value="1"/>
</dbReference>
<dbReference type="PROSITE" id="PS50893">
    <property type="entry name" value="ABC_TRANSPORTER_2"/>
    <property type="match status" value="2"/>
</dbReference>
<evidence type="ECO:0000256" key="2">
    <source>
        <dbReference type="ARBA" id="ARBA00008584"/>
    </source>
</evidence>
<dbReference type="GO" id="GO:0140359">
    <property type="term" value="F:ABC-type transporter activity"/>
    <property type="evidence" value="ECO:0007669"/>
    <property type="project" value="InterPro"/>
</dbReference>
<evidence type="ECO:0000259" key="11">
    <source>
        <dbReference type="PROSITE" id="PS50893"/>
    </source>
</evidence>
<dbReference type="GO" id="GO:0016020">
    <property type="term" value="C:membrane"/>
    <property type="evidence" value="ECO:0007669"/>
    <property type="project" value="UniProtKB-SubCell"/>
</dbReference>
<dbReference type="STRING" id="1196081.A0A364L3G3"/>
<dbReference type="InterPro" id="IPR036640">
    <property type="entry name" value="ABC1_TM_sf"/>
</dbReference>
<evidence type="ECO:0000256" key="6">
    <source>
        <dbReference type="ARBA" id="ARBA00022840"/>
    </source>
</evidence>
<dbReference type="RefSeq" id="XP_040734866.1">
    <property type="nucleotide sequence ID" value="XM_040878940.1"/>
</dbReference>
<reference evidence="13 14" key="1">
    <citation type="journal article" date="2017" name="Biotechnol. Biofuels">
        <title>Differential beta-glucosidase expression as a function of carbon source availability in Talaromyces amestolkiae: a genomic and proteomic approach.</title>
        <authorList>
            <person name="de Eugenio L.I."/>
            <person name="Mendez-Liter J.A."/>
            <person name="Nieto-Dominguez M."/>
            <person name="Alonso L."/>
            <person name="Gil-Munoz J."/>
            <person name="Barriuso J."/>
            <person name="Prieto A."/>
            <person name="Martinez M.J."/>
        </authorList>
    </citation>
    <scope>NUCLEOTIDE SEQUENCE [LARGE SCALE GENOMIC DNA]</scope>
    <source>
        <strain evidence="13 14">CIB</strain>
    </source>
</reference>
<keyword evidence="4 10" id="KW-0812">Transmembrane</keyword>
<evidence type="ECO:0000256" key="1">
    <source>
        <dbReference type="ARBA" id="ARBA00004141"/>
    </source>
</evidence>
<comment type="subcellular location">
    <subcellularLocation>
        <location evidence="1">Membrane</location>
        <topology evidence="1">Multi-pass membrane protein</topology>
    </subcellularLocation>
</comment>
<evidence type="ECO:0000256" key="4">
    <source>
        <dbReference type="ARBA" id="ARBA00022692"/>
    </source>
</evidence>
<dbReference type="Pfam" id="PF00664">
    <property type="entry name" value="ABC_membrane"/>
    <property type="match status" value="1"/>
</dbReference>
<dbReference type="InterPro" id="IPR017871">
    <property type="entry name" value="ABC_transporter-like_CS"/>
</dbReference>
<keyword evidence="7 10" id="KW-1133">Transmembrane helix</keyword>
<keyword evidence="14" id="KW-1185">Reference proteome</keyword>
<dbReference type="InterPro" id="IPR003439">
    <property type="entry name" value="ABC_transporter-like_ATP-bd"/>
</dbReference>
<feature type="transmembrane region" description="Helical" evidence="10">
    <location>
        <begin position="672"/>
        <end position="692"/>
    </location>
</feature>
<sequence>MLGYSDHLSGLLQARRLRELDLSRKFRWLIVWLNVVASLPQMCASLVTFAAFIIRSQIDGSEPLSTAQAFTSLAIISLITSPALQLLASIPALSTSVAAFDRVHRFLTCSYTGREADHNPEIAFFQGSGVLPASDRKRADQAFTPDIQMDTTRVDGRPFYVPSLSSDIAILTVSEAYVRPSPASEFCLQNINVTVKSGKITIITGPVGCGKSVLLKAVMGEIICEQGSISVYDDGGIAFCGQIPWLQNTTIRNNICGYLGQDNPNLYHEVLHACALEDDLTRISNGDESLVGSQGITLSGGQKQRIALARALYSRQRLLVLDSVLSAVDQHTERIILERVFGSNGLCRKAGISVLMTAHSKKYFGLADEVLVLNAQGQVVKQGAFKPALSADQVTETEESEFPGIHDSDSSTKEKDITVPKTLTPEIISDMSRQTGDIAVYSYYLRAIGWRLVLGACVIIVVYAFSTNFPQVWLDIFTNDDGARPSRFIGVYVFLAVAASGSQGLMIWQIMINIVVRSGLTLHGILVRAVMNAPMHVFAEVDSGVILNRFSQDMTLVDAVLPTVTFGTLLGAAQCLAQAALISLGSSYMAITIIPTLIVLYFAQKVYLRTSRQIRFLDLEAKSPLYTHFAETLTGLSTIRGFGWQTKFLEECLCRLDISQRPYYLLFCIQRWLNVVLDLMVANLAIILTALATSLRGSTDAGKLGVSLTAIMAFNQSLQELVTSWTAMETSLGAISRTRSFQLNTASEHRHGEDFVPPSEWPSRGKIDVQAVTASYDGVKNVLENINVTIDPGEKVRICGRTGSGKSTFISLLLRLIDHKAGTIRIDDVDITTIPRNVLRSRFISIPQDPLPALPGCSIRSNLDPNRHATDAVILSALERVGLHNLVESRGGLNGEDLSSHPLSQGEQRLFALARALISKWTRDATTGGLGGILILDEFTGNTDAETERAMLQIIEKEFAVYTIIQITHQIDALDYSEQTLGVKFDLTAKEFLQLSDNKNRLGGLVDCIHHVGASKFERTGKDTITGHHQVRVEYKRYRTMEKKETEVEARGHGLTMMLHYYKKVDGKWKLAGVKPQKRLDEFNFPQIFKEPEAKGKAKM</sequence>
<dbReference type="GO" id="GO:0016887">
    <property type="term" value="F:ATP hydrolysis activity"/>
    <property type="evidence" value="ECO:0007669"/>
    <property type="project" value="InterPro"/>
</dbReference>
<feature type="transmembrane region" description="Helical" evidence="10">
    <location>
        <begin position="588"/>
        <end position="608"/>
    </location>
</feature>
<dbReference type="PROSITE" id="PS50929">
    <property type="entry name" value="ABC_TM1F"/>
    <property type="match status" value="1"/>
</dbReference>
<feature type="domain" description="ABC transporter" evidence="11">
    <location>
        <begin position="767"/>
        <end position="1010"/>
    </location>
</feature>
<dbReference type="Proteomes" id="UP000249363">
    <property type="component" value="Unassembled WGS sequence"/>
</dbReference>
<evidence type="ECO:0000313" key="14">
    <source>
        <dbReference type="Proteomes" id="UP000249363"/>
    </source>
</evidence>
<feature type="transmembrane region" description="Helical" evidence="10">
    <location>
        <begin position="489"/>
        <end position="508"/>
    </location>
</feature>
<dbReference type="SUPFAM" id="SSF90123">
    <property type="entry name" value="ABC transporter transmembrane region"/>
    <property type="match status" value="1"/>
</dbReference>
<organism evidence="13 14">
    <name type="scientific">Talaromyces amestolkiae</name>
    <dbReference type="NCBI Taxonomy" id="1196081"/>
    <lineage>
        <taxon>Eukaryota</taxon>
        <taxon>Fungi</taxon>
        <taxon>Dikarya</taxon>
        <taxon>Ascomycota</taxon>
        <taxon>Pezizomycotina</taxon>
        <taxon>Eurotiomycetes</taxon>
        <taxon>Eurotiomycetidae</taxon>
        <taxon>Eurotiales</taxon>
        <taxon>Trichocomaceae</taxon>
        <taxon>Talaromyces</taxon>
        <taxon>Talaromyces sect. Talaromyces</taxon>
    </lineage>
</organism>
<keyword evidence="5" id="KW-0547">Nucleotide-binding</keyword>
<dbReference type="EMBL" id="MIKG01000012">
    <property type="protein sequence ID" value="RAO70350.1"/>
    <property type="molecule type" value="Genomic_DNA"/>
</dbReference>
<dbReference type="GO" id="GO:0005524">
    <property type="term" value="F:ATP binding"/>
    <property type="evidence" value="ECO:0007669"/>
    <property type="project" value="UniProtKB-KW"/>
</dbReference>
<dbReference type="InterPro" id="IPR032710">
    <property type="entry name" value="NTF2-like_dom_sf"/>
</dbReference>
<dbReference type="AlphaFoldDB" id="A0A364L3G3"/>
<evidence type="ECO:0000256" key="8">
    <source>
        <dbReference type="ARBA" id="ARBA00023136"/>
    </source>
</evidence>
<dbReference type="InterPro" id="IPR027417">
    <property type="entry name" value="P-loop_NTPase"/>
</dbReference>
<comment type="similarity">
    <text evidence="2">Belongs to the scytalone dehydratase family.</text>
</comment>
<dbReference type="Gene3D" id="1.20.1560.10">
    <property type="entry name" value="ABC transporter type 1, transmembrane domain"/>
    <property type="match status" value="2"/>
</dbReference>
<evidence type="ECO:0000256" key="3">
    <source>
        <dbReference type="ARBA" id="ARBA00022448"/>
    </source>
</evidence>
<evidence type="ECO:0000259" key="12">
    <source>
        <dbReference type="PROSITE" id="PS50929"/>
    </source>
</evidence>
<proteinExistence type="inferred from homology"/>
<dbReference type="Gene3D" id="3.40.50.300">
    <property type="entry name" value="P-loop containing nucleotide triphosphate hydrolases"/>
    <property type="match status" value="2"/>
</dbReference>
<dbReference type="OrthoDB" id="6500128at2759"/>
<dbReference type="GeneID" id="63795578"/>
<dbReference type="PANTHER" id="PTHR24223:SF399">
    <property type="entry name" value="ABC TRANSPORTER ATNG"/>
    <property type="match status" value="1"/>
</dbReference>
<dbReference type="InterPro" id="IPR044726">
    <property type="entry name" value="ABCC_6TM_D2"/>
</dbReference>